<reference evidence="2" key="1">
    <citation type="journal article" date="2019" name="Int. J. Syst. Evol. Microbiol.">
        <title>The Global Catalogue of Microorganisms (GCM) 10K type strain sequencing project: providing services to taxonomists for standard genome sequencing and annotation.</title>
        <authorList>
            <consortium name="The Broad Institute Genomics Platform"/>
            <consortium name="The Broad Institute Genome Sequencing Center for Infectious Disease"/>
            <person name="Wu L."/>
            <person name="Ma J."/>
        </authorList>
    </citation>
    <scope>NUCLEOTIDE SEQUENCE [LARGE SCALE GENOMIC DNA]</scope>
    <source>
        <strain evidence="2">CCUG 49560</strain>
    </source>
</reference>
<evidence type="ECO:0000313" key="2">
    <source>
        <dbReference type="Proteomes" id="UP001595891"/>
    </source>
</evidence>
<dbReference type="EMBL" id="JBHSFN010000018">
    <property type="protein sequence ID" value="MFC4589853.1"/>
    <property type="molecule type" value="Genomic_DNA"/>
</dbReference>
<accession>A0ABV9EL62</accession>
<proteinExistence type="predicted"/>
<dbReference type="InterPro" id="IPR016024">
    <property type="entry name" value="ARM-type_fold"/>
</dbReference>
<organism evidence="1 2">
    <name type="scientific">Sphaerisporangium corydalis</name>
    <dbReference type="NCBI Taxonomy" id="1441875"/>
    <lineage>
        <taxon>Bacteria</taxon>
        <taxon>Bacillati</taxon>
        <taxon>Actinomycetota</taxon>
        <taxon>Actinomycetes</taxon>
        <taxon>Streptosporangiales</taxon>
        <taxon>Streptosporangiaceae</taxon>
        <taxon>Sphaerisporangium</taxon>
    </lineage>
</organism>
<comment type="caution">
    <text evidence="1">The sequence shown here is derived from an EMBL/GenBank/DDBJ whole genome shotgun (WGS) entry which is preliminary data.</text>
</comment>
<name>A0ABV9EL62_9ACTN</name>
<evidence type="ECO:0000313" key="1">
    <source>
        <dbReference type="EMBL" id="MFC4589853.1"/>
    </source>
</evidence>
<dbReference type="RefSeq" id="WP_262842964.1">
    <property type="nucleotide sequence ID" value="NZ_JANZYP010000014.1"/>
</dbReference>
<dbReference type="InterPro" id="IPR011989">
    <property type="entry name" value="ARM-like"/>
</dbReference>
<sequence>MSRSTFGSAGLWGREAEGRLDWENGSDLIRCDDPREVEAAFERGERFVGIAVMGLALSVADAGVVEPLVVRAMRSARVEVRLQGLTALSHMARITGEVDRTTLALLRTLMRSPDAQVEEHARHVVGDIWIFVPHSRLPAWLHVRARIRALRFWLERCWWGITGQYK</sequence>
<gene>
    <name evidence="1" type="ORF">ACFO8L_27445</name>
</gene>
<evidence type="ECO:0008006" key="3">
    <source>
        <dbReference type="Google" id="ProtNLM"/>
    </source>
</evidence>
<dbReference type="Proteomes" id="UP001595891">
    <property type="component" value="Unassembled WGS sequence"/>
</dbReference>
<dbReference type="Gene3D" id="1.25.10.10">
    <property type="entry name" value="Leucine-rich Repeat Variant"/>
    <property type="match status" value="1"/>
</dbReference>
<dbReference type="SUPFAM" id="SSF48371">
    <property type="entry name" value="ARM repeat"/>
    <property type="match status" value="1"/>
</dbReference>
<protein>
    <recommendedName>
        <fullName evidence="3">HEAT repeat domain-containing protein</fullName>
    </recommendedName>
</protein>
<keyword evidence="2" id="KW-1185">Reference proteome</keyword>